<organism evidence="3 4">
    <name type="scientific">Fretibacterium fastidiosum</name>
    <dbReference type="NCBI Taxonomy" id="651822"/>
    <lineage>
        <taxon>Bacteria</taxon>
        <taxon>Thermotogati</taxon>
        <taxon>Synergistota</taxon>
        <taxon>Synergistia</taxon>
        <taxon>Synergistales</taxon>
        <taxon>Aminobacteriaceae</taxon>
        <taxon>Fretibacterium</taxon>
    </lineage>
</organism>
<dbReference type="Gene3D" id="1.10.260.40">
    <property type="entry name" value="lambda repressor-like DNA-binding domains"/>
    <property type="match status" value="1"/>
</dbReference>
<keyword evidence="4" id="KW-1185">Reference proteome</keyword>
<dbReference type="InterPro" id="IPR010982">
    <property type="entry name" value="Lambda_DNA-bd_dom_sf"/>
</dbReference>
<dbReference type="PROSITE" id="PS50943">
    <property type="entry name" value="HTH_CROC1"/>
    <property type="match status" value="1"/>
</dbReference>
<dbReference type="CDD" id="cd00093">
    <property type="entry name" value="HTH_XRE"/>
    <property type="match status" value="1"/>
</dbReference>
<name>A0AB94IVH3_9BACT</name>
<dbReference type="KEGG" id="sbr:SY1_02130"/>
<dbReference type="Proteomes" id="UP000008957">
    <property type="component" value="Chromosome"/>
</dbReference>
<sequence length="140" mass="15540">MASIGANIKARRRALGMNQEELARKLGVTQANISRIESSVKGLSSDMLLPIASALSCDVRELLGLKCDDRTELSALGEDARTFVTRTLENDPQLALYLRSFVKDQDSFTEEDWKFLASSLRLALGYAVDAIKTRRVRDGF</sequence>
<evidence type="ECO:0000313" key="3">
    <source>
        <dbReference type="EMBL" id="CBL27743.1"/>
    </source>
</evidence>
<dbReference type="PANTHER" id="PTHR46558:SF4">
    <property type="entry name" value="DNA-BIDING PHAGE PROTEIN"/>
    <property type="match status" value="1"/>
</dbReference>
<dbReference type="GO" id="GO:0003677">
    <property type="term" value="F:DNA binding"/>
    <property type="evidence" value="ECO:0007669"/>
    <property type="project" value="UniProtKB-KW"/>
</dbReference>
<reference evidence="4" key="1">
    <citation type="submission" date="2010-03" db="EMBL/GenBank/DDBJ databases">
        <title>The genome sequence of Synergistetes sp. SGP1.</title>
        <authorList>
            <consortium name="metaHIT consortium -- http://www.metahit.eu/"/>
            <person name="Pajon A."/>
            <person name="Turner K."/>
            <person name="Parkhill J."/>
            <person name="Wade W."/>
            <person name="Vartoukian S."/>
        </authorList>
    </citation>
    <scope>NUCLEOTIDE SEQUENCE [LARGE SCALE GENOMIC DNA]</scope>
    <source>
        <strain evidence="4">SGP1</strain>
    </source>
</reference>
<evidence type="ECO:0000313" key="4">
    <source>
        <dbReference type="Proteomes" id="UP000008957"/>
    </source>
</evidence>
<dbReference type="RefSeq" id="WP_015555890.1">
    <property type="nucleotide sequence ID" value="NC_021038.1"/>
</dbReference>
<protein>
    <submittedName>
        <fullName evidence="3">Predicted transcriptional regulator with C-terminal CBS domains</fullName>
    </submittedName>
</protein>
<evidence type="ECO:0000256" key="1">
    <source>
        <dbReference type="ARBA" id="ARBA00023125"/>
    </source>
</evidence>
<dbReference type="EMBL" id="FP929056">
    <property type="protein sequence ID" value="CBL27743.1"/>
    <property type="molecule type" value="Genomic_DNA"/>
</dbReference>
<gene>
    <name evidence="3" type="ORF">SY1_02130</name>
</gene>
<dbReference type="PANTHER" id="PTHR46558">
    <property type="entry name" value="TRACRIPTIONAL REGULATORY PROTEIN-RELATED-RELATED"/>
    <property type="match status" value="1"/>
</dbReference>
<feature type="domain" description="HTH cro/C1-type" evidence="2">
    <location>
        <begin position="8"/>
        <end position="62"/>
    </location>
</feature>
<proteinExistence type="predicted"/>
<dbReference type="SUPFAM" id="SSF47413">
    <property type="entry name" value="lambda repressor-like DNA-binding domains"/>
    <property type="match status" value="1"/>
</dbReference>
<dbReference type="InterPro" id="IPR001387">
    <property type="entry name" value="Cro/C1-type_HTH"/>
</dbReference>
<evidence type="ECO:0000259" key="2">
    <source>
        <dbReference type="PROSITE" id="PS50943"/>
    </source>
</evidence>
<reference evidence="3 4" key="2">
    <citation type="submission" date="2010-03" db="EMBL/GenBank/DDBJ databases">
        <authorList>
            <person name="Pajon A."/>
        </authorList>
    </citation>
    <scope>NUCLEOTIDE SEQUENCE [LARGE SCALE GENOMIC DNA]</scope>
    <source>
        <strain evidence="3 4">SGP1</strain>
    </source>
</reference>
<dbReference type="Pfam" id="PF01381">
    <property type="entry name" value="HTH_3"/>
    <property type="match status" value="1"/>
</dbReference>
<dbReference type="SMART" id="SM00530">
    <property type="entry name" value="HTH_XRE"/>
    <property type="match status" value="1"/>
</dbReference>
<accession>A0AB94IVH3</accession>
<keyword evidence="1" id="KW-0238">DNA-binding</keyword>
<dbReference type="AlphaFoldDB" id="A0AB94IVH3"/>